<dbReference type="CDD" id="cd02650">
    <property type="entry name" value="nuc_hydro_CaPnhB"/>
    <property type="match status" value="1"/>
</dbReference>
<dbReference type="InterPro" id="IPR023186">
    <property type="entry name" value="IUNH"/>
</dbReference>
<keyword evidence="2" id="KW-0326">Glycosidase</keyword>
<proteinExistence type="predicted"/>
<dbReference type="EMBL" id="JAUSVK010000001">
    <property type="protein sequence ID" value="MDQ0391228.1"/>
    <property type="molecule type" value="Genomic_DNA"/>
</dbReference>
<dbReference type="InterPro" id="IPR001910">
    <property type="entry name" value="Inosine/uridine_hydrolase_dom"/>
</dbReference>
<dbReference type="Pfam" id="PF01156">
    <property type="entry name" value="IU_nuc_hydro"/>
    <property type="match status" value="1"/>
</dbReference>
<gene>
    <name evidence="4" type="ORF">J3R73_001020</name>
</gene>
<comment type="caution">
    <text evidence="4">The sequence shown here is derived from an EMBL/GenBank/DDBJ whole genome shotgun (WGS) entry which is preliminary data.</text>
</comment>
<dbReference type="PANTHER" id="PTHR12304">
    <property type="entry name" value="INOSINE-URIDINE PREFERRING NUCLEOSIDE HYDROLASE"/>
    <property type="match status" value="1"/>
</dbReference>
<dbReference type="PANTHER" id="PTHR12304:SF4">
    <property type="entry name" value="URIDINE NUCLEOSIDASE"/>
    <property type="match status" value="1"/>
</dbReference>
<evidence type="ECO:0000256" key="1">
    <source>
        <dbReference type="ARBA" id="ARBA00022801"/>
    </source>
</evidence>
<accession>A0ABU0F9D6</accession>
<keyword evidence="5" id="KW-1185">Reference proteome</keyword>
<sequence length="321" mass="34427">MPSHKIIYDTDPGVDDAMALFFLHYSPDIELVGITTGHGNAPVETTTRNALYLAERFGIDAPIARGAAGPLSGEEAHHAAFVHGENGLGGIDLPETVALQPIDQPAHRFIIETVRRHPGEITLLAVGRMTNLALALREDPGIAGLVKAVVIMGGAFGHNGHGGNVTPAAEANIHGDPLAADEIFAADWPITAIGLDVTHEVLMTTDYLRDLAAEAGDVGRFIWDISRFYEAFYRRKGLDGISVHDSSAAIYLVAPHLFETRRGAIRVVRDGLAFGQTIQKPDRFGFPPGAWDGRPSHAVCTGVDGPALLDLYRRTLRRAAA</sequence>
<evidence type="ECO:0000259" key="3">
    <source>
        <dbReference type="Pfam" id="PF01156"/>
    </source>
</evidence>
<reference evidence="4 5" key="1">
    <citation type="submission" date="2023-07" db="EMBL/GenBank/DDBJ databases">
        <title>Genomic Encyclopedia of Type Strains, Phase IV (KMG-IV): sequencing the most valuable type-strain genomes for metagenomic binning, comparative biology and taxonomic classification.</title>
        <authorList>
            <person name="Goeker M."/>
        </authorList>
    </citation>
    <scope>NUCLEOTIDE SEQUENCE [LARGE SCALE GENOMIC DNA]</scope>
    <source>
        <strain evidence="4 5">DSM 5896</strain>
    </source>
</reference>
<dbReference type="SUPFAM" id="SSF53590">
    <property type="entry name" value="Nucleoside hydrolase"/>
    <property type="match status" value="1"/>
</dbReference>
<organism evidence="4 5">
    <name type="scientific">Labrys monachus</name>
    <dbReference type="NCBI Taxonomy" id="217067"/>
    <lineage>
        <taxon>Bacteria</taxon>
        <taxon>Pseudomonadati</taxon>
        <taxon>Pseudomonadota</taxon>
        <taxon>Alphaproteobacteria</taxon>
        <taxon>Hyphomicrobiales</taxon>
        <taxon>Xanthobacteraceae</taxon>
        <taxon>Labrys</taxon>
    </lineage>
</organism>
<dbReference type="Proteomes" id="UP001237448">
    <property type="component" value="Unassembled WGS sequence"/>
</dbReference>
<evidence type="ECO:0000256" key="2">
    <source>
        <dbReference type="ARBA" id="ARBA00023295"/>
    </source>
</evidence>
<dbReference type="RefSeq" id="WP_307423197.1">
    <property type="nucleotide sequence ID" value="NZ_JAUSVK010000001.1"/>
</dbReference>
<feature type="domain" description="Inosine/uridine-preferring nucleoside hydrolase" evidence="3">
    <location>
        <begin position="6"/>
        <end position="309"/>
    </location>
</feature>
<evidence type="ECO:0000313" key="4">
    <source>
        <dbReference type="EMBL" id="MDQ0391228.1"/>
    </source>
</evidence>
<protein>
    <submittedName>
        <fullName evidence="4">Inosine-uridine nucleoside N-ribohydrolase</fullName>
    </submittedName>
</protein>
<evidence type="ECO:0000313" key="5">
    <source>
        <dbReference type="Proteomes" id="UP001237448"/>
    </source>
</evidence>
<name>A0ABU0F9D6_9HYPH</name>
<keyword evidence="1" id="KW-0378">Hydrolase</keyword>
<dbReference type="Gene3D" id="3.90.245.10">
    <property type="entry name" value="Ribonucleoside hydrolase-like"/>
    <property type="match status" value="1"/>
</dbReference>
<dbReference type="InterPro" id="IPR036452">
    <property type="entry name" value="Ribo_hydro-like"/>
</dbReference>